<evidence type="ECO:0000256" key="1">
    <source>
        <dbReference type="ARBA" id="ARBA00004167"/>
    </source>
</evidence>
<dbReference type="InterPro" id="IPR031627">
    <property type="entry name" value="PDZK1IP1/SMIM24"/>
</dbReference>
<evidence type="ECO:0000256" key="6">
    <source>
        <dbReference type="SAM" id="Phobius"/>
    </source>
</evidence>
<protein>
    <recommendedName>
        <fullName evidence="10">Small integral membrane protein 24</fullName>
    </recommendedName>
</protein>
<evidence type="ECO:0000256" key="7">
    <source>
        <dbReference type="SAM" id="SignalP"/>
    </source>
</evidence>
<keyword evidence="4 6" id="KW-0472">Membrane</keyword>
<keyword evidence="2 6" id="KW-0812">Transmembrane</keyword>
<keyword evidence="7" id="KW-0732">Signal</keyword>
<keyword evidence="9" id="KW-1185">Reference proteome</keyword>
<feature type="chain" id="PRO_5045493246" description="Small integral membrane protein 24" evidence="7">
    <location>
        <begin position="21"/>
        <end position="88"/>
    </location>
</feature>
<evidence type="ECO:0000256" key="3">
    <source>
        <dbReference type="ARBA" id="ARBA00022989"/>
    </source>
</evidence>
<sequence>MVGRNLFAICLLLCATSGSAGNAGRSKSVTLQPWLIGLSAVVGFLAIVFIILVLKTLLNRRRETKEKRGYGKSLSLDDVDVDDKETVM</sequence>
<evidence type="ECO:0000256" key="2">
    <source>
        <dbReference type="ARBA" id="ARBA00022692"/>
    </source>
</evidence>
<name>A0ABV0V812_9TELE</name>
<gene>
    <name evidence="8" type="ORF">ILYODFUR_030125</name>
</gene>
<reference evidence="8 9" key="1">
    <citation type="submission" date="2021-06" db="EMBL/GenBank/DDBJ databases">
        <authorList>
            <person name="Palmer J.M."/>
        </authorList>
    </citation>
    <scope>NUCLEOTIDE SEQUENCE [LARGE SCALE GENOMIC DNA]</scope>
    <source>
        <strain evidence="9">if_2019</strain>
        <tissue evidence="8">Muscle</tissue>
    </source>
</reference>
<proteinExistence type="inferred from homology"/>
<accession>A0ABV0V812</accession>
<evidence type="ECO:0000313" key="9">
    <source>
        <dbReference type="Proteomes" id="UP001482620"/>
    </source>
</evidence>
<comment type="similarity">
    <text evidence="5">Belongs to the PDZK1-interacting protein 1/SMIM24 family.</text>
</comment>
<dbReference type="Pfam" id="PF15807">
    <property type="entry name" value="MAP17"/>
    <property type="match status" value="1"/>
</dbReference>
<evidence type="ECO:0008006" key="10">
    <source>
        <dbReference type="Google" id="ProtNLM"/>
    </source>
</evidence>
<evidence type="ECO:0000256" key="5">
    <source>
        <dbReference type="ARBA" id="ARBA00049650"/>
    </source>
</evidence>
<dbReference type="EMBL" id="JAHRIQ010097090">
    <property type="protein sequence ID" value="MEQ2253241.1"/>
    <property type="molecule type" value="Genomic_DNA"/>
</dbReference>
<evidence type="ECO:0000256" key="4">
    <source>
        <dbReference type="ARBA" id="ARBA00023136"/>
    </source>
</evidence>
<comment type="subcellular location">
    <subcellularLocation>
        <location evidence="1">Membrane</location>
        <topology evidence="1">Single-pass membrane protein</topology>
    </subcellularLocation>
</comment>
<organism evidence="8 9">
    <name type="scientific">Ilyodon furcidens</name>
    <name type="common">goldbreast splitfin</name>
    <dbReference type="NCBI Taxonomy" id="33524"/>
    <lineage>
        <taxon>Eukaryota</taxon>
        <taxon>Metazoa</taxon>
        <taxon>Chordata</taxon>
        <taxon>Craniata</taxon>
        <taxon>Vertebrata</taxon>
        <taxon>Euteleostomi</taxon>
        <taxon>Actinopterygii</taxon>
        <taxon>Neopterygii</taxon>
        <taxon>Teleostei</taxon>
        <taxon>Neoteleostei</taxon>
        <taxon>Acanthomorphata</taxon>
        <taxon>Ovalentaria</taxon>
        <taxon>Atherinomorphae</taxon>
        <taxon>Cyprinodontiformes</taxon>
        <taxon>Goodeidae</taxon>
        <taxon>Ilyodon</taxon>
    </lineage>
</organism>
<keyword evidence="3 6" id="KW-1133">Transmembrane helix</keyword>
<dbReference type="Proteomes" id="UP001482620">
    <property type="component" value="Unassembled WGS sequence"/>
</dbReference>
<comment type="caution">
    <text evidence="8">The sequence shown here is derived from an EMBL/GenBank/DDBJ whole genome shotgun (WGS) entry which is preliminary data.</text>
</comment>
<evidence type="ECO:0000313" key="8">
    <source>
        <dbReference type="EMBL" id="MEQ2253241.1"/>
    </source>
</evidence>
<feature type="transmembrane region" description="Helical" evidence="6">
    <location>
        <begin position="36"/>
        <end position="58"/>
    </location>
</feature>
<feature type="signal peptide" evidence="7">
    <location>
        <begin position="1"/>
        <end position="20"/>
    </location>
</feature>